<gene>
    <name evidence="3" type="ORF">FHS03_004203</name>
</gene>
<feature type="signal peptide" evidence="2">
    <location>
        <begin position="1"/>
        <end position="24"/>
    </location>
</feature>
<protein>
    <recommendedName>
        <fullName evidence="5">PEP-CTERM sorting domain-containing protein</fullName>
    </recommendedName>
</protein>
<evidence type="ECO:0000256" key="1">
    <source>
        <dbReference type="SAM" id="Phobius"/>
    </source>
</evidence>
<feature type="transmembrane region" description="Helical" evidence="1">
    <location>
        <begin position="157"/>
        <end position="179"/>
    </location>
</feature>
<keyword evidence="4" id="KW-1185">Reference proteome</keyword>
<comment type="caution">
    <text evidence="3">The sequence shown here is derived from an EMBL/GenBank/DDBJ whole genome shotgun (WGS) entry which is preliminary data.</text>
</comment>
<keyword evidence="1" id="KW-1133">Transmembrane helix</keyword>
<reference evidence="3 4" key="1">
    <citation type="submission" date="2020-08" db="EMBL/GenBank/DDBJ databases">
        <title>Genomic Encyclopedia of Type Strains, Phase III (KMG-III): the genomes of soil and plant-associated and newly described type strains.</title>
        <authorList>
            <person name="Whitman W."/>
        </authorList>
    </citation>
    <scope>NUCLEOTIDE SEQUENCE [LARGE SCALE GENOMIC DNA]</scope>
    <source>
        <strain evidence="3 4">CECT 8897</strain>
    </source>
</reference>
<evidence type="ECO:0000313" key="4">
    <source>
        <dbReference type="Proteomes" id="UP000541535"/>
    </source>
</evidence>
<proteinExistence type="predicted"/>
<organism evidence="3 4">
    <name type="scientific">Pseudoduganella violacea</name>
    <dbReference type="NCBI Taxonomy" id="1715466"/>
    <lineage>
        <taxon>Bacteria</taxon>
        <taxon>Pseudomonadati</taxon>
        <taxon>Pseudomonadota</taxon>
        <taxon>Betaproteobacteria</taxon>
        <taxon>Burkholderiales</taxon>
        <taxon>Oxalobacteraceae</taxon>
        <taxon>Telluria group</taxon>
        <taxon>Pseudoduganella</taxon>
    </lineage>
</organism>
<sequence>MKAKRFCAMLGLAAALLSPGLAAALPFTFTFGTLPSSGMVSGQPGQLVGWGYSLSNTDSVNWFVPTLLSASSSSLGTLDASYFDFPILAPGISASQAFDDVLVRGLYGLHLFNTALPGQSESGNFALSGEWWSGDPLAGGVFLQTSDQLLSPFTVQIVPGAVPVPGSLALLAPGLMLLWRGWSKRRGKKGFQVGASLA</sequence>
<dbReference type="RefSeq" id="WP_183442856.1">
    <property type="nucleotide sequence ID" value="NZ_JACHXD010000013.1"/>
</dbReference>
<dbReference type="EMBL" id="JACHXD010000013">
    <property type="protein sequence ID" value="MBB3121130.1"/>
    <property type="molecule type" value="Genomic_DNA"/>
</dbReference>
<name>A0A7W5FVL7_9BURK</name>
<dbReference type="Proteomes" id="UP000541535">
    <property type="component" value="Unassembled WGS sequence"/>
</dbReference>
<feature type="chain" id="PRO_5031228651" description="PEP-CTERM sorting domain-containing protein" evidence="2">
    <location>
        <begin position="25"/>
        <end position="198"/>
    </location>
</feature>
<keyword evidence="1" id="KW-0812">Transmembrane</keyword>
<keyword evidence="1" id="KW-0472">Membrane</keyword>
<dbReference type="AlphaFoldDB" id="A0A7W5FVL7"/>
<keyword evidence="2" id="KW-0732">Signal</keyword>
<evidence type="ECO:0008006" key="5">
    <source>
        <dbReference type="Google" id="ProtNLM"/>
    </source>
</evidence>
<evidence type="ECO:0000256" key="2">
    <source>
        <dbReference type="SAM" id="SignalP"/>
    </source>
</evidence>
<accession>A0A7W5FVL7</accession>
<evidence type="ECO:0000313" key="3">
    <source>
        <dbReference type="EMBL" id="MBB3121130.1"/>
    </source>
</evidence>